<organism evidence="2 3">
    <name type="scientific">Ovis ammon polii</name>
    <dbReference type="NCBI Taxonomy" id="230172"/>
    <lineage>
        <taxon>Eukaryota</taxon>
        <taxon>Metazoa</taxon>
        <taxon>Chordata</taxon>
        <taxon>Craniata</taxon>
        <taxon>Vertebrata</taxon>
        <taxon>Euteleostomi</taxon>
        <taxon>Mammalia</taxon>
        <taxon>Eutheria</taxon>
        <taxon>Laurasiatheria</taxon>
        <taxon>Artiodactyla</taxon>
        <taxon>Ruminantia</taxon>
        <taxon>Pecora</taxon>
        <taxon>Bovidae</taxon>
        <taxon>Caprinae</taxon>
        <taxon>Ovis</taxon>
    </lineage>
</organism>
<protein>
    <submittedName>
        <fullName evidence="2">Uncharacterized protein</fullName>
    </submittedName>
</protein>
<accession>A0AAD4UA14</accession>
<evidence type="ECO:0000313" key="3">
    <source>
        <dbReference type="Proteomes" id="UP001214576"/>
    </source>
</evidence>
<dbReference type="Proteomes" id="UP001214576">
    <property type="component" value="Unassembled WGS sequence"/>
</dbReference>
<reference evidence="2" key="1">
    <citation type="submission" date="2022-03" db="EMBL/GenBank/DDBJ databases">
        <title>Genomic analyses of argali, domestic sheep and their hybrids provide insights into chromosomal evolution, heterosis and genetic basis of agronomic traits.</title>
        <authorList>
            <person name="Li M."/>
        </authorList>
    </citation>
    <scope>NUCLEOTIDE SEQUENCE</scope>
    <source>
        <strain evidence="2">CAU-MHL-2022a</strain>
        <tissue evidence="2">Skin</tissue>
    </source>
</reference>
<evidence type="ECO:0000256" key="1">
    <source>
        <dbReference type="SAM" id="MobiDB-lite"/>
    </source>
</evidence>
<evidence type="ECO:0000313" key="2">
    <source>
        <dbReference type="EMBL" id="KAI4540877.1"/>
    </source>
</evidence>
<name>A0AAD4UA14_OVIAM</name>
<proteinExistence type="predicted"/>
<keyword evidence="3" id="KW-1185">Reference proteome</keyword>
<dbReference type="AlphaFoldDB" id="A0AAD4UA14"/>
<sequence length="138" mass="14726">MQAVLCLASSVQSHGSGPRSPSAETEQWGCQADVPAWTVSRALSAWGSPSLPSPLPPNLDLRLLPEFSRIFRSLADLRYSTLYPVEEIRCFPSVVGTAHAGMKVRKMSAGTSGLVGRESGRWAPAGPPRNALSPVDLI</sequence>
<feature type="region of interest" description="Disordered" evidence="1">
    <location>
        <begin position="115"/>
        <end position="138"/>
    </location>
</feature>
<comment type="caution">
    <text evidence="2">The sequence shown here is derived from an EMBL/GenBank/DDBJ whole genome shotgun (WGS) entry which is preliminary data.</text>
</comment>
<gene>
    <name evidence="2" type="ORF">MG293_008019</name>
</gene>
<dbReference type="EMBL" id="JAKZEL010000008">
    <property type="protein sequence ID" value="KAI4540877.1"/>
    <property type="molecule type" value="Genomic_DNA"/>
</dbReference>